<dbReference type="GO" id="GO:0006352">
    <property type="term" value="P:DNA-templated transcription initiation"/>
    <property type="evidence" value="ECO:0007669"/>
    <property type="project" value="InterPro"/>
</dbReference>
<feature type="domain" description="RNA polymerase sigma factor 70 region 4 type 2" evidence="6">
    <location>
        <begin position="116"/>
        <end position="167"/>
    </location>
</feature>
<gene>
    <name evidence="7" type="ORF">SAMN05444280_10650</name>
</gene>
<dbReference type="Gene3D" id="1.10.1740.10">
    <property type="match status" value="1"/>
</dbReference>
<dbReference type="InterPro" id="IPR014284">
    <property type="entry name" value="RNA_pol_sigma-70_dom"/>
</dbReference>
<comment type="similarity">
    <text evidence="1">Belongs to the sigma-70 factor family. ECF subfamily.</text>
</comment>
<dbReference type="Proteomes" id="UP000184050">
    <property type="component" value="Unassembled WGS sequence"/>
</dbReference>
<dbReference type="STRING" id="1168035.SAMN05444280_10650"/>
<dbReference type="InterPro" id="IPR039425">
    <property type="entry name" value="RNA_pol_sigma-70-like"/>
</dbReference>
<accession>A0A1M6E3M9</accession>
<dbReference type="EMBL" id="FQZE01000006">
    <property type="protein sequence ID" value="SHI80107.1"/>
    <property type="molecule type" value="Genomic_DNA"/>
</dbReference>
<dbReference type="NCBIfam" id="TIGR02937">
    <property type="entry name" value="sigma70-ECF"/>
    <property type="match status" value="1"/>
</dbReference>
<keyword evidence="3" id="KW-0731">Sigma factor</keyword>
<evidence type="ECO:0000256" key="1">
    <source>
        <dbReference type="ARBA" id="ARBA00010641"/>
    </source>
</evidence>
<dbReference type="Pfam" id="PF08281">
    <property type="entry name" value="Sigma70_r4_2"/>
    <property type="match status" value="1"/>
</dbReference>
<protein>
    <submittedName>
        <fullName evidence="7">RNA polymerase sigma-70 factor, ECF subfamily</fullName>
    </submittedName>
</protein>
<dbReference type="PANTHER" id="PTHR43133:SF46">
    <property type="entry name" value="RNA POLYMERASE SIGMA-70 FACTOR ECF SUBFAMILY"/>
    <property type="match status" value="1"/>
</dbReference>
<reference evidence="7 8" key="1">
    <citation type="submission" date="2016-11" db="EMBL/GenBank/DDBJ databases">
        <authorList>
            <person name="Jaros S."/>
            <person name="Januszkiewicz K."/>
            <person name="Wedrychowicz H."/>
        </authorList>
    </citation>
    <scope>NUCLEOTIDE SEQUENCE [LARGE SCALE GENOMIC DNA]</scope>
    <source>
        <strain evidence="7 8">DSM 27063</strain>
    </source>
</reference>
<dbReference type="Pfam" id="PF04542">
    <property type="entry name" value="Sigma70_r2"/>
    <property type="match status" value="1"/>
</dbReference>
<evidence type="ECO:0000256" key="4">
    <source>
        <dbReference type="ARBA" id="ARBA00023163"/>
    </source>
</evidence>
<organism evidence="7 8">
    <name type="scientific">Tangfeifania diversioriginum</name>
    <dbReference type="NCBI Taxonomy" id="1168035"/>
    <lineage>
        <taxon>Bacteria</taxon>
        <taxon>Pseudomonadati</taxon>
        <taxon>Bacteroidota</taxon>
        <taxon>Bacteroidia</taxon>
        <taxon>Marinilabiliales</taxon>
        <taxon>Prolixibacteraceae</taxon>
        <taxon>Tangfeifania</taxon>
    </lineage>
</organism>
<dbReference type="CDD" id="cd06171">
    <property type="entry name" value="Sigma70_r4"/>
    <property type="match status" value="1"/>
</dbReference>
<dbReference type="GO" id="GO:0016987">
    <property type="term" value="F:sigma factor activity"/>
    <property type="evidence" value="ECO:0007669"/>
    <property type="project" value="UniProtKB-KW"/>
</dbReference>
<evidence type="ECO:0000256" key="3">
    <source>
        <dbReference type="ARBA" id="ARBA00023082"/>
    </source>
</evidence>
<proteinExistence type="inferred from homology"/>
<evidence type="ECO:0000313" key="7">
    <source>
        <dbReference type="EMBL" id="SHI80107.1"/>
    </source>
</evidence>
<dbReference type="Gene3D" id="1.10.10.10">
    <property type="entry name" value="Winged helix-like DNA-binding domain superfamily/Winged helix DNA-binding domain"/>
    <property type="match status" value="1"/>
</dbReference>
<dbReference type="InterPro" id="IPR007627">
    <property type="entry name" value="RNA_pol_sigma70_r2"/>
</dbReference>
<dbReference type="InterPro" id="IPR036388">
    <property type="entry name" value="WH-like_DNA-bd_sf"/>
</dbReference>
<dbReference type="SUPFAM" id="SSF88946">
    <property type="entry name" value="Sigma2 domain of RNA polymerase sigma factors"/>
    <property type="match status" value="1"/>
</dbReference>
<dbReference type="GO" id="GO:0003677">
    <property type="term" value="F:DNA binding"/>
    <property type="evidence" value="ECO:0007669"/>
    <property type="project" value="InterPro"/>
</dbReference>
<dbReference type="PANTHER" id="PTHR43133">
    <property type="entry name" value="RNA POLYMERASE ECF-TYPE SIGMA FACTO"/>
    <property type="match status" value="1"/>
</dbReference>
<name>A0A1M6E3M9_9BACT</name>
<keyword evidence="8" id="KW-1185">Reference proteome</keyword>
<dbReference type="InterPro" id="IPR013324">
    <property type="entry name" value="RNA_pol_sigma_r3/r4-like"/>
</dbReference>
<dbReference type="RefSeq" id="WP_073166787.1">
    <property type="nucleotide sequence ID" value="NZ_FQZE01000006.1"/>
</dbReference>
<evidence type="ECO:0000256" key="2">
    <source>
        <dbReference type="ARBA" id="ARBA00023015"/>
    </source>
</evidence>
<keyword evidence="2" id="KW-0805">Transcription regulation</keyword>
<evidence type="ECO:0000313" key="8">
    <source>
        <dbReference type="Proteomes" id="UP000184050"/>
    </source>
</evidence>
<dbReference type="InterPro" id="IPR013249">
    <property type="entry name" value="RNA_pol_sigma70_r4_t2"/>
</dbReference>
<evidence type="ECO:0000259" key="6">
    <source>
        <dbReference type="Pfam" id="PF08281"/>
    </source>
</evidence>
<keyword evidence="4" id="KW-0804">Transcription</keyword>
<dbReference type="InterPro" id="IPR013325">
    <property type="entry name" value="RNA_pol_sigma_r2"/>
</dbReference>
<dbReference type="SUPFAM" id="SSF88659">
    <property type="entry name" value="Sigma3 and sigma4 domains of RNA polymerase sigma factors"/>
    <property type="match status" value="1"/>
</dbReference>
<feature type="domain" description="RNA polymerase sigma-70 region 2" evidence="5">
    <location>
        <begin position="32"/>
        <end position="88"/>
    </location>
</feature>
<evidence type="ECO:0000259" key="5">
    <source>
        <dbReference type="Pfam" id="PF04542"/>
    </source>
</evidence>
<sequence length="188" mass="22366">MEDLDLWKNIKDGNKGALKKLHSKYFYQMCLYTIKSTEGNTALAEELVSDCFIKLWEQRNKIEIKNSVEHYLFLMLHNVIVDHFRKKRILTEPLLEKDFIAPANEKEFDDQKQYARLYKAVKKLPSQCQKVLELAVYESLSYNEIAEKLHISRNTVKTQMGRAYKQLREMLDPKDFNFFLLIKKKNSH</sequence>
<dbReference type="AlphaFoldDB" id="A0A1M6E3M9"/>